<keyword evidence="4" id="KW-0902">Two-component regulatory system</keyword>
<dbReference type="CDD" id="cd00075">
    <property type="entry name" value="HATPase"/>
    <property type="match status" value="1"/>
</dbReference>
<keyword evidence="11" id="KW-0418">Kinase</keyword>
<dbReference type="SUPFAM" id="SSF47384">
    <property type="entry name" value="Homodimeric domain of signal transducing histidine kinase"/>
    <property type="match status" value="1"/>
</dbReference>
<dbReference type="eggNOG" id="COG2205">
    <property type="taxonomic scope" value="Bacteria"/>
</dbReference>
<dbReference type="Gene3D" id="3.40.50.2300">
    <property type="match status" value="1"/>
</dbReference>
<dbReference type="Gene3D" id="3.30.565.10">
    <property type="entry name" value="Histidine kinase-like ATPase, C-terminal domain"/>
    <property type="match status" value="1"/>
</dbReference>
<evidence type="ECO:0000256" key="3">
    <source>
        <dbReference type="ARBA" id="ARBA00022553"/>
    </source>
</evidence>
<evidence type="ECO:0000256" key="7">
    <source>
        <dbReference type="ARBA" id="ARBA00023163"/>
    </source>
</evidence>
<dbReference type="InterPro" id="IPR001789">
    <property type="entry name" value="Sig_transdc_resp-reg_receiver"/>
</dbReference>
<dbReference type="CDD" id="cd00082">
    <property type="entry name" value="HisKA"/>
    <property type="match status" value="1"/>
</dbReference>
<gene>
    <name evidence="11" type="ordered locus">Oter_0809</name>
</gene>
<evidence type="ECO:0000256" key="6">
    <source>
        <dbReference type="ARBA" id="ARBA00023125"/>
    </source>
</evidence>
<dbReference type="InterPro" id="IPR036097">
    <property type="entry name" value="HisK_dim/P_sf"/>
</dbReference>
<protein>
    <recommendedName>
        <fullName evidence="2">histidine kinase</fullName>
        <ecNumber evidence="2">2.7.13.3</ecNumber>
    </recommendedName>
</protein>
<feature type="domain" description="Response regulatory" evidence="10">
    <location>
        <begin position="4"/>
        <end position="120"/>
    </location>
</feature>
<dbReference type="RefSeq" id="WP_012373635.1">
    <property type="nucleotide sequence ID" value="NC_010571.1"/>
</dbReference>
<dbReference type="PROSITE" id="PS50110">
    <property type="entry name" value="RESPONSE_REGULATORY"/>
    <property type="match status" value="1"/>
</dbReference>
<feature type="modified residue" description="4-aspartylphosphate" evidence="8">
    <location>
        <position position="53"/>
    </location>
</feature>
<evidence type="ECO:0000256" key="8">
    <source>
        <dbReference type="PROSITE-ProRule" id="PRU00169"/>
    </source>
</evidence>
<comment type="catalytic activity">
    <reaction evidence="1">
        <text>ATP + protein L-histidine = ADP + protein N-phospho-L-histidine.</text>
        <dbReference type="EC" id="2.7.13.3"/>
    </reaction>
</comment>
<dbReference type="eggNOG" id="COG3706">
    <property type="taxonomic scope" value="Bacteria"/>
</dbReference>
<dbReference type="Pfam" id="PF02518">
    <property type="entry name" value="HATPase_c"/>
    <property type="match status" value="1"/>
</dbReference>
<dbReference type="FunFam" id="3.40.50.2300:FF:000001">
    <property type="entry name" value="DNA-binding response regulator PhoB"/>
    <property type="match status" value="1"/>
</dbReference>
<dbReference type="CDD" id="cd19920">
    <property type="entry name" value="REC_PA4781-like"/>
    <property type="match status" value="1"/>
</dbReference>
<feature type="domain" description="Histidine kinase" evidence="9">
    <location>
        <begin position="142"/>
        <end position="357"/>
    </location>
</feature>
<dbReference type="SUPFAM" id="SSF52172">
    <property type="entry name" value="CheY-like"/>
    <property type="match status" value="1"/>
</dbReference>
<dbReference type="SMART" id="SM00388">
    <property type="entry name" value="HisKA"/>
    <property type="match status" value="1"/>
</dbReference>
<dbReference type="PROSITE" id="PS50109">
    <property type="entry name" value="HIS_KIN"/>
    <property type="match status" value="1"/>
</dbReference>
<dbReference type="SMART" id="SM00387">
    <property type="entry name" value="HATPase_c"/>
    <property type="match status" value="1"/>
</dbReference>
<dbReference type="PRINTS" id="PR00344">
    <property type="entry name" value="BCTRLSENSOR"/>
</dbReference>
<keyword evidence="5" id="KW-0805">Transcription regulation</keyword>
<keyword evidence="3 8" id="KW-0597">Phosphoprotein</keyword>
<dbReference type="EC" id="2.7.13.3" evidence="2"/>
<name>B1ZVK0_OPITP</name>
<organism evidence="11 12">
    <name type="scientific">Opitutus terrae (strain DSM 11246 / JCM 15787 / PB90-1)</name>
    <dbReference type="NCBI Taxonomy" id="452637"/>
    <lineage>
        <taxon>Bacteria</taxon>
        <taxon>Pseudomonadati</taxon>
        <taxon>Verrucomicrobiota</taxon>
        <taxon>Opitutia</taxon>
        <taxon>Opitutales</taxon>
        <taxon>Opitutaceae</taxon>
        <taxon>Opitutus</taxon>
    </lineage>
</organism>
<dbReference type="Pfam" id="PF00512">
    <property type="entry name" value="HisKA"/>
    <property type="match status" value="1"/>
</dbReference>
<dbReference type="KEGG" id="ote:Oter_0809"/>
<evidence type="ECO:0000256" key="5">
    <source>
        <dbReference type="ARBA" id="ARBA00023015"/>
    </source>
</evidence>
<dbReference type="OrthoDB" id="9813394at2"/>
<reference evidence="11 12" key="1">
    <citation type="journal article" date="2011" name="J. Bacteriol.">
        <title>Genome sequence of the verrucomicrobium Opitutus terrae PB90-1, an abundant inhabitant of rice paddy soil ecosystems.</title>
        <authorList>
            <person name="van Passel M.W."/>
            <person name="Kant R."/>
            <person name="Palva A."/>
            <person name="Copeland A."/>
            <person name="Lucas S."/>
            <person name="Lapidus A."/>
            <person name="Glavina del Rio T."/>
            <person name="Pitluck S."/>
            <person name="Goltsman E."/>
            <person name="Clum A."/>
            <person name="Sun H."/>
            <person name="Schmutz J."/>
            <person name="Larimer F.W."/>
            <person name="Land M.L."/>
            <person name="Hauser L."/>
            <person name="Kyrpides N."/>
            <person name="Mikhailova N."/>
            <person name="Richardson P.P."/>
            <person name="Janssen P.H."/>
            <person name="de Vos W.M."/>
            <person name="Smidt H."/>
        </authorList>
    </citation>
    <scope>NUCLEOTIDE SEQUENCE [LARGE SCALE GENOMIC DNA]</scope>
    <source>
        <strain evidence="12">DSM 11246 / JCM 15787 / PB90-1</strain>
    </source>
</reference>
<keyword evidence="7" id="KW-0804">Transcription</keyword>
<dbReference type="PANTHER" id="PTHR43547:SF2">
    <property type="entry name" value="HYBRID SIGNAL TRANSDUCTION HISTIDINE KINASE C"/>
    <property type="match status" value="1"/>
</dbReference>
<evidence type="ECO:0000259" key="9">
    <source>
        <dbReference type="PROSITE" id="PS50109"/>
    </source>
</evidence>
<dbReference type="GO" id="GO:0000155">
    <property type="term" value="F:phosphorelay sensor kinase activity"/>
    <property type="evidence" value="ECO:0007669"/>
    <property type="project" value="InterPro"/>
</dbReference>
<dbReference type="GO" id="GO:0003677">
    <property type="term" value="F:DNA binding"/>
    <property type="evidence" value="ECO:0007669"/>
    <property type="project" value="UniProtKB-KW"/>
</dbReference>
<evidence type="ECO:0000256" key="1">
    <source>
        <dbReference type="ARBA" id="ARBA00000085"/>
    </source>
</evidence>
<dbReference type="Gene3D" id="1.10.287.130">
    <property type="match status" value="1"/>
</dbReference>
<dbReference type="Pfam" id="PF00072">
    <property type="entry name" value="Response_reg"/>
    <property type="match status" value="1"/>
</dbReference>
<dbReference type="InterPro" id="IPR011006">
    <property type="entry name" value="CheY-like_superfamily"/>
</dbReference>
<dbReference type="AlphaFoldDB" id="B1ZVK0"/>
<dbReference type="PANTHER" id="PTHR43547">
    <property type="entry name" value="TWO-COMPONENT HISTIDINE KINASE"/>
    <property type="match status" value="1"/>
</dbReference>
<evidence type="ECO:0000256" key="2">
    <source>
        <dbReference type="ARBA" id="ARBA00012438"/>
    </source>
</evidence>
<accession>B1ZVK0</accession>
<dbReference type="HOGENOM" id="CLU_000445_114_72_0"/>
<dbReference type="EMBL" id="CP001032">
    <property type="protein sequence ID" value="ACB74097.1"/>
    <property type="molecule type" value="Genomic_DNA"/>
</dbReference>
<dbReference type="SMART" id="SM00448">
    <property type="entry name" value="REC"/>
    <property type="match status" value="1"/>
</dbReference>
<keyword evidence="11" id="KW-0808">Transferase</keyword>
<dbReference type="STRING" id="452637.Oter_0809"/>
<evidence type="ECO:0000313" key="11">
    <source>
        <dbReference type="EMBL" id="ACB74097.1"/>
    </source>
</evidence>
<dbReference type="Proteomes" id="UP000007013">
    <property type="component" value="Chromosome"/>
</dbReference>
<dbReference type="InterPro" id="IPR003661">
    <property type="entry name" value="HisK_dim/P_dom"/>
</dbReference>
<proteinExistence type="predicted"/>
<evidence type="ECO:0000256" key="4">
    <source>
        <dbReference type="ARBA" id="ARBA00023012"/>
    </source>
</evidence>
<keyword evidence="12" id="KW-1185">Reference proteome</keyword>
<keyword evidence="6" id="KW-0238">DNA-binding</keyword>
<dbReference type="InterPro" id="IPR005467">
    <property type="entry name" value="His_kinase_dom"/>
</dbReference>
<sequence>MSETILIVDDTPANLCVLVETLGAAGYRLMVAEDGEEALAQTAQTVPDLILLDVMMPGIDGFETCRRLRAQPTTADTPVLFMTALNETPDKVKAFAAGGVDYITKPIEHEEALARVRTHLTLRRLRHELAEQLAIKEQFMRIAGHDLRNPVCLILMAVELARRSAGKPELLGEHLTSIADSVAQIRRIIDTFLGIKMPLAGCADAGAVDLALLAAAVARQYAPMAERKQIALSVDAVEQPMVARGDATLAYQALANLVSNALKYTPPHGRVQLGTRLTGEVVRVEVSDSGPGVPAAERDGLFTAGRRLSPRPTADEESHGHGLAIVKQIVAAQGGSVGADFPAGGGSVFWFQLPGAATAERPTLRAR</sequence>
<dbReference type="SUPFAM" id="SSF55874">
    <property type="entry name" value="ATPase domain of HSP90 chaperone/DNA topoisomerase II/histidine kinase"/>
    <property type="match status" value="1"/>
</dbReference>
<dbReference type="InterPro" id="IPR003594">
    <property type="entry name" value="HATPase_dom"/>
</dbReference>
<evidence type="ECO:0000259" key="10">
    <source>
        <dbReference type="PROSITE" id="PS50110"/>
    </source>
</evidence>
<evidence type="ECO:0000313" key="12">
    <source>
        <dbReference type="Proteomes" id="UP000007013"/>
    </source>
</evidence>
<dbReference type="InterPro" id="IPR004358">
    <property type="entry name" value="Sig_transdc_His_kin-like_C"/>
</dbReference>
<dbReference type="InterPro" id="IPR036890">
    <property type="entry name" value="HATPase_C_sf"/>
</dbReference>